<dbReference type="AlphaFoldDB" id="A0A9P8L3K7"/>
<proteinExistence type="predicted"/>
<dbReference type="GO" id="GO:0008270">
    <property type="term" value="F:zinc ion binding"/>
    <property type="evidence" value="ECO:0007669"/>
    <property type="project" value="UniProtKB-KW"/>
</dbReference>
<dbReference type="InterPro" id="IPR002893">
    <property type="entry name" value="Znf_MYND"/>
</dbReference>
<dbReference type="Gene3D" id="6.10.140.2220">
    <property type="match status" value="1"/>
</dbReference>
<dbReference type="Pfam" id="PF00856">
    <property type="entry name" value="SET"/>
    <property type="match status" value="1"/>
</dbReference>
<evidence type="ECO:0000313" key="5">
    <source>
        <dbReference type="EMBL" id="KAH0553372.1"/>
    </source>
</evidence>
<dbReference type="PROSITE" id="PS50280">
    <property type="entry name" value="SET"/>
    <property type="match status" value="1"/>
</dbReference>
<feature type="domain" description="SET" evidence="4">
    <location>
        <begin position="240"/>
        <end position="499"/>
    </location>
</feature>
<dbReference type="PANTHER" id="PTHR12197">
    <property type="entry name" value="HISTONE-LYSINE N-METHYLTRANSFERASE SMYD"/>
    <property type="match status" value="1"/>
</dbReference>
<dbReference type="PROSITE" id="PS01360">
    <property type="entry name" value="ZF_MYND_1"/>
    <property type="match status" value="1"/>
</dbReference>
<accession>A0A9P8L3K7</accession>
<dbReference type="InterPro" id="IPR001214">
    <property type="entry name" value="SET_dom"/>
</dbReference>
<keyword evidence="2" id="KW-0863">Zinc-finger</keyword>
<keyword evidence="6" id="KW-1185">Reference proteome</keyword>
<evidence type="ECO:0000256" key="1">
    <source>
        <dbReference type="ARBA" id="ARBA00022723"/>
    </source>
</evidence>
<evidence type="ECO:0000313" key="6">
    <source>
        <dbReference type="Proteomes" id="UP000750711"/>
    </source>
</evidence>
<protein>
    <recommendedName>
        <fullName evidence="4">SET domain-containing protein</fullName>
    </recommendedName>
</protein>
<dbReference type="SUPFAM" id="SSF82199">
    <property type="entry name" value="SET domain"/>
    <property type="match status" value="1"/>
</dbReference>
<sequence length="523" mass="59323">MDQPWNPADWRPTVYAAHLTNPPSAEYVRQNGDEIRWFTGCIIETPYDPEIWYSRAVRLLNLGYPELAVGDAYKATLLVDAGLDYYSSLGERVRLHFGMSLWYHNNRKPSDAELFDPILMHQLLRTVRKSTYRVMVSSLALIHAHTDTKTVCQMALRKFHIDGFLVRSLGTAIDRLREKGHTIGAKLEESKVAPTEKQVEYELRNGLVLMRPYPWIPAEYLRRDQALIDALNGELKTYGPRCKIRPSFVKPSPRSEVGGVKTAPDNLGVFATRAIPNGERVFLDISPAGAHLTKARNVCENCGGGLPLTPLTLQCCSTAVFCSPKCRELALTHYHSSLCGKDFSWIYADTKSTATHIPDMRPPTLLRLLAMCVHQDVHPFQLPAIARLMPSYDADHPSGWLMQGNLVMPIRILQALGVDVFADLRYDTWVIQTMWWRCKNNMSVDIDSDAPITTLGPFYSFVNHSCEPNVHWKSSQSSTLELKALRNIKKGEELYTSYLPDGMDKEQRRKWLNQWLGRDCACA</sequence>
<dbReference type="InterPro" id="IPR050869">
    <property type="entry name" value="H3K4_H4K5_MeTrfase"/>
</dbReference>
<reference evidence="5" key="1">
    <citation type="submission" date="2021-03" db="EMBL/GenBank/DDBJ databases">
        <title>Comparative genomics and phylogenomic investigation of the class Geoglossomycetes provide insights into ecological specialization and systematics.</title>
        <authorList>
            <person name="Melie T."/>
            <person name="Pirro S."/>
            <person name="Miller A.N."/>
            <person name="Quandt A."/>
        </authorList>
    </citation>
    <scope>NUCLEOTIDE SEQUENCE</scope>
    <source>
        <strain evidence="5">CAQ_001_2017</strain>
    </source>
</reference>
<dbReference type="EMBL" id="JAGHQM010001507">
    <property type="protein sequence ID" value="KAH0553372.1"/>
    <property type="molecule type" value="Genomic_DNA"/>
</dbReference>
<keyword evidence="1" id="KW-0479">Metal-binding</keyword>
<dbReference type="PANTHER" id="PTHR12197:SF251">
    <property type="entry name" value="EG:BACR7C10.4 PROTEIN"/>
    <property type="match status" value="1"/>
</dbReference>
<evidence type="ECO:0000259" key="4">
    <source>
        <dbReference type="PROSITE" id="PS50280"/>
    </source>
</evidence>
<name>A0A9P8L3K7_9PEZI</name>
<feature type="non-terminal residue" evidence="5">
    <location>
        <position position="1"/>
    </location>
</feature>
<dbReference type="InterPro" id="IPR046341">
    <property type="entry name" value="SET_dom_sf"/>
</dbReference>
<keyword evidence="3" id="KW-0862">Zinc</keyword>
<evidence type="ECO:0000256" key="2">
    <source>
        <dbReference type="ARBA" id="ARBA00022771"/>
    </source>
</evidence>
<gene>
    <name evidence="5" type="ORF">GP486_006557</name>
</gene>
<dbReference type="CDD" id="cd20071">
    <property type="entry name" value="SET_SMYD"/>
    <property type="match status" value="1"/>
</dbReference>
<evidence type="ECO:0000256" key="3">
    <source>
        <dbReference type="ARBA" id="ARBA00022833"/>
    </source>
</evidence>
<dbReference type="GO" id="GO:0005634">
    <property type="term" value="C:nucleus"/>
    <property type="evidence" value="ECO:0007669"/>
    <property type="project" value="TreeGrafter"/>
</dbReference>
<dbReference type="Gene3D" id="1.10.220.160">
    <property type="match status" value="1"/>
</dbReference>
<comment type="caution">
    <text evidence="5">The sequence shown here is derived from an EMBL/GenBank/DDBJ whole genome shotgun (WGS) entry which is preliminary data.</text>
</comment>
<dbReference type="Proteomes" id="UP000750711">
    <property type="component" value="Unassembled WGS sequence"/>
</dbReference>
<dbReference type="Gene3D" id="2.170.270.10">
    <property type="entry name" value="SET domain"/>
    <property type="match status" value="1"/>
</dbReference>
<organism evidence="5 6">
    <name type="scientific">Trichoglossum hirsutum</name>
    <dbReference type="NCBI Taxonomy" id="265104"/>
    <lineage>
        <taxon>Eukaryota</taxon>
        <taxon>Fungi</taxon>
        <taxon>Dikarya</taxon>
        <taxon>Ascomycota</taxon>
        <taxon>Pezizomycotina</taxon>
        <taxon>Geoglossomycetes</taxon>
        <taxon>Geoglossales</taxon>
        <taxon>Geoglossaceae</taxon>
        <taxon>Trichoglossum</taxon>
    </lineage>
</organism>